<proteinExistence type="predicted"/>
<accession>A0AAV1B7T2</accession>
<keyword evidence="1" id="KW-0812">Transmembrane</keyword>
<evidence type="ECO:0000313" key="3">
    <source>
        <dbReference type="Proteomes" id="UP001157006"/>
    </source>
</evidence>
<keyword evidence="3" id="KW-1185">Reference proteome</keyword>
<evidence type="ECO:0000313" key="2">
    <source>
        <dbReference type="EMBL" id="CAI8617643.1"/>
    </source>
</evidence>
<sequence>MFHSWPSLNFMVSIGNGEFWHDSDKLKSTAVGTLSNQLSGGLVCSSADLEMIEEVELVRLHFAGVSEVVVNDFVHLFLLMFLPIGTILLDYSLLCYLACCVILHMSAVV</sequence>
<organism evidence="2 3">
    <name type="scientific">Vicia faba</name>
    <name type="common">Broad bean</name>
    <name type="synonym">Faba vulgaris</name>
    <dbReference type="NCBI Taxonomy" id="3906"/>
    <lineage>
        <taxon>Eukaryota</taxon>
        <taxon>Viridiplantae</taxon>
        <taxon>Streptophyta</taxon>
        <taxon>Embryophyta</taxon>
        <taxon>Tracheophyta</taxon>
        <taxon>Spermatophyta</taxon>
        <taxon>Magnoliopsida</taxon>
        <taxon>eudicotyledons</taxon>
        <taxon>Gunneridae</taxon>
        <taxon>Pentapetalae</taxon>
        <taxon>rosids</taxon>
        <taxon>fabids</taxon>
        <taxon>Fabales</taxon>
        <taxon>Fabaceae</taxon>
        <taxon>Papilionoideae</taxon>
        <taxon>50 kb inversion clade</taxon>
        <taxon>NPAAA clade</taxon>
        <taxon>Hologalegina</taxon>
        <taxon>IRL clade</taxon>
        <taxon>Fabeae</taxon>
        <taxon>Vicia</taxon>
    </lineage>
</organism>
<dbReference type="Proteomes" id="UP001157006">
    <property type="component" value="Chromosome 6"/>
</dbReference>
<name>A0AAV1B7T2_VICFA</name>
<reference evidence="2 3" key="1">
    <citation type="submission" date="2023-01" db="EMBL/GenBank/DDBJ databases">
        <authorList>
            <person name="Kreplak J."/>
        </authorList>
    </citation>
    <scope>NUCLEOTIDE SEQUENCE [LARGE SCALE GENOMIC DNA]</scope>
</reference>
<gene>
    <name evidence="2" type="ORF">VFH_VI086160</name>
</gene>
<evidence type="ECO:0000256" key="1">
    <source>
        <dbReference type="SAM" id="Phobius"/>
    </source>
</evidence>
<protein>
    <submittedName>
        <fullName evidence="2">Uncharacterized protein</fullName>
    </submittedName>
</protein>
<dbReference type="AlphaFoldDB" id="A0AAV1B7T2"/>
<keyword evidence="1" id="KW-0472">Membrane</keyword>
<dbReference type="EMBL" id="OX451741">
    <property type="protein sequence ID" value="CAI8617643.1"/>
    <property type="molecule type" value="Genomic_DNA"/>
</dbReference>
<feature type="transmembrane region" description="Helical" evidence="1">
    <location>
        <begin position="76"/>
        <end position="103"/>
    </location>
</feature>
<keyword evidence="1" id="KW-1133">Transmembrane helix</keyword>